<reference evidence="4 5" key="1">
    <citation type="submission" date="2013-11" db="EMBL/GenBank/DDBJ databases">
        <title>The Genome Sequence of Phytophthora parasitica P1569.</title>
        <authorList>
            <consortium name="The Broad Institute Genomics Platform"/>
            <person name="Russ C."/>
            <person name="Tyler B."/>
            <person name="Panabieres F."/>
            <person name="Shan W."/>
            <person name="Tripathy S."/>
            <person name="Grunwald N."/>
            <person name="Machado M."/>
            <person name="Johnson C.S."/>
            <person name="Arredondo F."/>
            <person name="Hong C."/>
            <person name="Coffey M."/>
            <person name="Young S.K."/>
            <person name="Zeng Q."/>
            <person name="Gargeya S."/>
            <person name="Fitzgerald M."/>
            <person name="Abouelleil A."/>
            <person name="Alvarado L."/>
            <person name="Chapman S.B."/>
            <person name="Gainer-Dewar J."/>
            <person name="Goldberg J."/>
            <person name="Griggs A."/>
            <person name="Gujja S."/>
            <person name="Hansen M."/>
            <person name="Howarth C."/>
            <person name="Imamovic A."/>
            <person name="Ireland A."/>
            <person name="Larimer J."/>
            <person name="McCowan C."/>
            <person name="Murphy C."/>
            <person name="Pearson M."/>
            <person name="Poon T.W."/>
            <person name="Priest M."/>
            <person name="Roberts A."/>
            <person name="Saif S."/>
            <person name="Shea T."/>
            <person name="Sykes S."/>
            <person name="Wortman J."/>
            <person name="Nusbaum C."/>
            <person name="Birren B."/>
        </authorList>
    </citation>
    <scope>NUCLEOTIDE SEQUENCE [LARGE SCALE GENOMIC DNA]</scope>
    <source>
        <strain evidence="4 5">P1569</strain>
    </source>
</reference>
<dbReference type="InterPro" id="IPR051624">
    <property type="entry name" value="RMD1/Sad1-interacting"/>
</dbReference>
<sequence length="466" mass="52841">MSSRRSRSPPQSLADACENSPLLPPGSISLNYNSDSAVYDRKDEENGNSRRYFGADDDGTSSSSSNSDEHEDFSDLDHQFSPTSYRQQSSDAFRQIPRANWHGLGTRSRFKRGAPKPLPAPGTVSHTTRRSRMRTIKKQLREPPSAPKLRVSAYCTCDQLQLFKLLKWLERVETGQLPGGELHPDGWRHKMYMGAIHSSCAPAPNHELVDISWILWQNEALTLFECREGARVPYQQKDAFYFATGCAVFWGLTRAEEQAHLVALGAFSVGPVKQVEVEDMDYTYGDASLICNDAITLSSNRASEKLAVSFAMAQSSKLDVFEERVEETIRETKHVPQNLAATGSIQYSQSDISKLIGRLFIERSDVNLNSDMLDEPDFFWEDDEYEPLYKKVMKYLSVDNRVQILNTRLDILRELLDVLSQQLAHQHDTKLEMIVIWLIVAEVAVQVVWNILIKDILGFFPHSDTE</sequence>
<feature type="compositionally biased region" description="Polar residues" evidence="2">
    <location>
        <begin position="80"/>
        <end position="92"/>
    </location>
</feature>
<dbReference type="HOGENOM" id="CLU_011220_5_0_1"/>
<dbReference type="PANTHER" id="PTHR16255">
    <property type="entry name" value="REQUIRED FOR MEIOTIC NUCLEAR DIVISION PROTEIN 1 HOMOLOG"/>
    <property type="match status" value="1"/>
</dbReference>
<gene>
    <name evidence="4" type="ORF">F443_08824</name>
</gene>
<keyword evidence="5" id="KW-1185">Reference proteome</keyword>
<evidence type="ECO:0000313" key="4">
    <source>
        <dbReference type="EMBL" id="ETI46844.1"/>
    </source>
</evidence>
<dbReference type="Proteomes" id="UP000018721">
    <property type="component" value="Unassembled WGS sequence"/>
</dbReference>
<name>V9F5Q9_PHYNI</name>
<evidence type="ECO:0000313" key="5">
    <source>
        <dbReference type="Proteomes" id="UP000018721"/>
    </source>
</evidence>
<evidence type="ECO:0000256" key="1">
    <source>
        <dbReference type="ARBA" id="ARBA00008306"/>
    </source>
</evidence>
<evidence type="ECO:0000256" key="2">
    <source>
        <dbReference type="SAM" id="MobiDB-lite"/>
    </source>
</evidence>
<dbReference type="InterPro" id="IPR003734">
    <property type="entry name" value="DUF155"/>
</dbReference>
<dbReference type="Pfam" id="PF02582">
    <property type="entry name" value="DUF155"/>
    <property type="match status" value="1"/>
</dbReference>
<feature type="region of interest" description="Disordered" evidence="2">
    <location>
        <begin position="1"/>
        <end position="135"/>
    </location>
</feature>
<dbReference type="AlphaFoldDB" id="V9F5Q9"/>
<dbReference type="EMBL" id="ANIZ01001499">
    <property type="protein sequence ID" value="ETI46844.1"/>
    <property type="molecule type" value="Genomic_DNA"/>
</dbReference>
<dbReference type="GO" id="GO:0005739">
    <property type="term" value="C:mitochondrion"/>
    <property type="evidence" value="ECO:0007669"/>
    <property type="project" value="UniProtKB-ARBA"/>
</dbReference>
<proteinExistence type="inferred from homology"/>
<feature type="domain" description="DUF155" evidence="3">
    <location>
        <begin position="240"/>
        <end position="406"/>
    </location>
</feature>
<dbReference type="eggNOG" id="KOG2861">
    <property type="taxonomic scope" value="Eukaryota"/>
</dbReference>
<accession>V9F5Q9</accession>
<feature type="compositionally biased region" description="Basic and acidic residues" evidence="2">
    <location>
        <begin position="38"/>
        <end position="48"/>
    </location>
</feature>
<dbReference type="PANTHER" id="PTHR16255:SF1">
    <property type="entry name" value="REQUIRED FOR MEIOTIC NUCLEAR DIVISION PROTEIN 1 HOMOLOG"/>
    <property type="match status" value="1"/>
</dbReference>
<comment type="caution">
    <text evidence="4">The sequence shown here is derived from an EMBL/GenBank/DDBJ whole genome shotgun (WGS) entry which is preliminary data.</text>
</comment>
<protein>
    <recommendedName>
        <fullName evidence="3">DUF155 domain-containing protein</fullName>
    </recommendedName>
</protein>
<dbReference type="OrthoDB" id="18302at2759"/>
<organism evidence="4 5">
    <name type="scientific">Phytophthora nicotianae P1569</name>
    <dbReference type="NCBI Taxonomy" id="1317065"/>
    <lineage>
        <taxon>Eukaryota</taxon>
        <taxon>Sar</taxon>
        <taxon>Stramenopiles</taxon>
        <taxon>Oomycota</taxon>
        <taxon>Peronosporomycetes</taxon>
        <taxon>Peronosporales</taxon>
        <taxon>Peronosporaceae</taxon>
        <taxon>Phytophthora</taxon>
    </lineage>
</organism>
<evidence type="ECO:0000259" key="3">
    <source>
        <dbReference type="Pfam" id="PF02582"/>
    </source>
</evidence>
<comment type="similarity">
    <text evidence="1">Belongs to the RMD1/sif2 family.</text>
</comment>